<dbReference type="AlphaFoldDB" id="A0A9N9QQD6"/>
<feature type="domain" description="SAM" evidence="1">
    <location>
        <begin position="45"/>
        <end position="107"/>
    </location>
</feature>
<dbReference type="EMBL" id="OU892281">
    <property type="protein sequence ID" value="CAG9769772.1"/>
    <property type="molecule type" value="Genomic_DNA"/>
</dbReference>
<dbReference type="PROSITE" id="PS50105">
    <property type="entry name" value="SAM_DOMAIN"/>
    <property type="match status" value="1"/>
</dbReference>
<dbReference type="OrthoDB" id="2412973at2759"/>
<protein>
    <recommendedName>
        <fullName evidence="1">SAM domain-containing protein</fullName>
    </recommendedName>
</protein>
<dbReference type="InterPro" id="IPR013761">
    <property type="entry name" value="SAM/pointed_sf"/>
</dbReference>
<gene>
    <name evidence="2" type="ORF">CEUTPL_LOCUS10270</name>
</gene>
<sequence>MAMTSIGNITKVFSFPDLSWSRFGSLPLRKSRLAKENGVSLVPKPKHKDISQWLKDLELEEYAHLFAKFQGVEDILEFSETDLKDLGVKKSSHRATIISSLTLLRAKYHESSESSSNTSLEKELELNYVDEEFDLIDDEFLSLEDEERLDENRLH</sequence>
<evidence type="ECO:0000313" key="3">
    <source>
        <dbReference type="Proteomes" id="UP001152799"/>
    </source>
</evidence>
<proteinExistence type="predicted"/>
<dbReference type="SUPFAM" id="SSF47769">
    <property type="entry name" value="SAM/Pointed domain"/>
    <property type="match status" value="1"/>
</dbReference>
<accession>A0A9N9QQD6</accession>
<name>A0A9N9QQD6_9CUCU</name>
<dbReference type="SMART" id="SM00454">
    <property type="entry name" value="SAM"/>
    <property type="match status" value="1"/>
</dbReference>
<dbReference type="Proteomes" id="UP001152799">
    <property type="component" value="Chromosome 5"/>
</dbReference>
<dbReference type="Pfam" id="PF00536">
    <property type="entry name" value="SAM_1"/>
    <property type="match status" value="1"/>
</dbReference>
<evidence type="ECO:0000259" key="1">
    <source>
        <dbReference type="PROSITE" id="PS50105"/>
    </source>
</evidence>
<keyword evidence="3" id="KW-1185">Reference proteome</keyword>
<dbReference type="Gene3D" id="1.10.150.50">
    <property type="entry name" value="Transcription Factor, Ets-1"/>
    <property type="match status" value="1"/>
</dbReference>
<dbReference type="CDD" id="cd09487">
    <property type="entry name" value="SAM_superfamily"/>
    <property type="match status" value="1"/>
</dbReference>
<organism evidence="2 3">
    <name type="scientific">Ceutorhynchus assimilis</name>
    <name type="common">cabbage seed weevil</name>
    <dbReference type="NCBI Taxonomy" id="467358"/>
    <lineage>
        <taxon>Eukaryota</taxon>
        <taxon>Metazoa</taxon>
        <taxon>Ecdysozoa</taxon>
        <taxon>Arthropoda</taxon>
        <taxon>Hexapoda</taxon>
        <taxon>Insecta</taxon>
        <taxon>Pterygota</taxon>
        <taxon>Neoptera</taxon>
        <taxon>Endopterygota</taxon>
        <taxon>Coleoptera</taxon>
        <taxon>Polyphaga</taxon>
        <taxon>Cucujiformia</taxon>
        <taxon>Curculionidae</taxon>
        <taxon>Ceutorhynchinae</taxon>
        <taxon>Ceutorhynchus</taxon>
    </lineage>
</organism>
<dbReference type="InterPro" id="IPR001660">
    <property type="entry name" value="SAM"/>
</dbReference>
<evidence type="ECO:0000313" key="2">
    <source>
        <dbReference type="EMBL" id="CAG9769772.1"/>
    </source>
</evidence>
<reference evidence="2" key="1">
    <citation type="submission" date="2022-01" db="EMBL/GenBank/DDBJ databases">
        <authorList>
            <person name="King R."/>
        </authorList>
    </citation>
    <scope>NUCLEOTIDE SEQUENCE</scope>
</reference>